<reference evidence="8" key="2">
    <citation type="submission" date="2022-01" db="EMBL/GenBank/DDBJ databases">
        <authorList>
            <person name="Yamashiro T."/>
            <person name="Shiraishi A."/>
            <person name="Satake H."/>
            <person name="Nakayama K."/>
        </authorList>
    </citation>
    <scope>NUCLEOTIDE SEQUENCE</scope>
</reference>
<dbReference type="PANTHER" id="PTHR31973:SF189">
    <property type="entry name" value="TRANSPOSASE, MUDR, PLANT, MULE TRANSPOSASE DOMAIN PROTEIN-RELATED"/>
    <property type="match status" value="1"/>
</dbReference>
<dbReference type="InterPro" id="IPR007527">
    <property type="entry name" value="Znf_SWIM"/>
</dbReference>
<evidence type="ECO:0000259" key="7">
    <source>
        <dbReference type="PROSITE" id="PS50966"/>
    </source>
</evidence>
<feature type="compositionally biased region" description="Basic and acidic residues" evidence="5">
    <location>
        <begin position="696"/>
        <end position="708"/>
    </location>
</feature>
<dbReference type="PANTHER" id="PTHR31973">
    <property type="entry name" value="POLYPROTEIN, PUTATIVE-RELATED"/>
    <property type="match status" value="1"/>
</dbReference>
<dbReference type="Pfam" id="PF04434">
    <property type="entry name" value="SWIM"/>
    <property type="match status" value="1"/>
</dbReference>
<comment type="caution">
    <text evidence="8">The sequence shown here is derived from an EMBL/GenBank/DDBJ whole genome shotgun (WGS) entry which is preliminary data.</text>
</comment>
<reference evidence="8" key="1">
    <citation type="journal article" date="2022" name="Int. J. Mol. Sci.">
        <title>Draft Genome of Tanacetum Coccineum: Genomic Comparison of Closely Related Tanacetum-Family Plants.</title>
        <authorList>
            <person name="Yamashiro T."/>
            <person name="Shiraishi A."/>
            <person name="Nakayama K."/>
            <person name="Satake H."/>
        </authorList>
    </citation>
    <scope>NUCLEOTIDE SEQUENCE</scope>
</reference>
<evidence type="ECO:0000256" key="3">
    <source>
        <dbReference type="ARBA" id="ARBA00022833"/>
    </source>
</evidence>
<keyword evidence="6" id="KW-0812">Transmembrane</keyword>
<dbReference type="Pfam" id="PF05631">
    <property type="entry name" value="MFS_5"/>
    <property type="match status" value="1"/>
</dbReference>
<dbReference type="Pfam" id="PF10551">
    <property type="entry name" value="MULE"/>
    <property type="match status" value="1"/>
</dbReference>
<evidence type="ECO:0000256" key="4">
    <source>
        <dbReference type="PROSITE-ProRule" id="PRU00325"/>
    </source>
</evidence>
<accession>A0ABQ5IE94</accession>
<evidence type="ECO:0000313" key="8">
    <source>
        <dbReference type="EMBL" id="GJT98466.1"/>
    </source>
</evidence>
<feature type="region of interest" description="Disordered" evidence="5">
    <location>
        <begin position="687"/>
        <end position="774"/>
    </location>
</feature>
<sequence length="834" mass="92897">MMRLLSMRNDRSNMKVEEESPQSVKMGVWESIHRRYRDGGAFLVEYLMNGKGGVGLAKLEHCLFGGLTLVCAAAWCGKVVIASGQGNADAKCDLEGDKIRERGFEQQWLSITFSKAVFLGNGLVAILAGLFGNILVGSLAMGPVAPFDATSIFLAIGRSVEGEAKWPKKRGATSDQDKGKAEDLQGESVAKKGKKKGTKKGVSGCTFRLWASLMQDGSCFQIKTLIPEHTCSRNFELGSLVTFKWIAKQFALKIIEDPTITYRSGLIEHYSRLWDYRKQLLDTNPGSSVHLHVDELDNGKIHFKRIYVCFKAMIEGWSAGCRKVIGLDGCFLKGTCRGELLTAMGRDGNNQMFPIAWAVVSVETIDNWEWFLACLCEDLRLDSGASLTVISDGHKGLMESVKNLLPHAEHRQCARHIYANFKKKWNGLHFKSLFWLAATTTIQHTFYSKMNLIGNIDPEAKQWLVDRNPNSWCRAFFKMDRGCAAYENGISESYHNSIRIARGKPLITMLEEIRVYLMQRLYSMHNLATNLVDSITPSIRKEIERLKHSQRYWTVYPCGDNVFEVRNGDDSYGVNIENRTCACKWWDLSGVPCVHAVAAFSFLKNDPILGVSAWYSKKMWQNAYSYFIKPVGGSSMWPQTPEEPPLPPVLRKMPGRPRKLRIKHVTERDNVITRSGRMMTCQNCWEKGHNKKSCKKEKQPKPTVEKRAPGRKKVGSNFVFQAGPSVADPSSAGPSVADPSSAGPSVADSTGSGTQAATVTDPTDEIPTQQSKTSDTAMIIEDVIATGRLKTAGLKRRCKSERIAKRAKAYQFGKDGAGSCSEKAWDVDEVLAEK</sequence>
<feature type="transmembrane region" description="Helical" evidence="6">
    <location>
        <begin position="116"/>
        <end position="141"/>
    </location>
</feature>
<keyword evidence="2 4" id="KW-0863">Zinc-finger</keyword>
<evidence type="ECO:0000256" key="6">
    <source>
        <dbReference type="SAM" id="Phobius"/>
    </source>
</evidence>
<dbReference type="PROSITE" id="PS50966">
    <property type="entry name" value="ZF_SWIM"/>
    <property type="match status" value="1"/>
</dbReference>
<evidence type="ECO:0000256" key="1">
    <source>
        <dbReference type="ARBA" id="ARBA00022723"/>
    </source>
</evidence>
<keyword evidence="3" id="KW-0862">Zinc</keyword>
<gene>
    <name evidence="8" type="ORF">Tco_1093984</name>
</gene>
<evidence type="ECO:0000256" key="5">
    <source>
        <dbReference type="SAM" id="MobiDB-lite"/>
    </source>
</evidence>
<keyword evidence="1" id="KW-0479">Metal-binding</keyword>
<keyword evidence="6" id="KW-1133">Transmembrane helix</keyword>
<name>A0ABQ5IE94_9ASTR</name>
<evidence type="ECO:0000256" key="2">
    <source>
        <dbReference type="ARBA" id="ARBA00022771"/>
    </source>
</evidence>
<dbReference type="InterPro" id="IPR018289">
    <property type="entry name" value="MULE_transposase_dom"/>
</dbReference>
<feature type="compositionally biased region" description="Polar residues" evidence="5">
    <location>
        <begin position="747"/>
        <end position="774"/>
    </location>
</feature>
<dbReference type="EMBL" id="BQNB010020677">
    <property type="protein sequence ID" value="GJT98466.1"/>
    <property type="molecule type" value="Genomic_DNA"/>
</dbReference>
<protein>
    <submittedName>
        <fullName evidence="8">Multidrug resistance-associated protein 5</fullName>
    </submittedName>
</protein>
<keyword evidence="9" id="KW-1185">Reference proteome</keyword>
<organism evidence="8 9">
    <name type="scientific">Tanacetum coccineum</name>
    <dbReference type="NCBI Taxonomy" id="301880"/>
    <lineage>
        <taxon>Eukaryota</taxon>
        <taxon>Viridiplantae</taxon>
        <taxon>Streptophyta</taxon>
        <taxon>Embryophyta</taxon>
        <taxon>Tracheophyta</taxon>
        <taxon>Spermatophyta</taxon>
        <taxon>Magnoliopsida</taxon>
        <taxon>eudicotyledons</taxon>
        <taxon>Gunneridae</taxon>
        <taxon>Pentapetalae</taxon>
        <taxon>asterids</taxon>
        <taxon>campanulids</taxon>
        <taxon>Asterales</taxon>
        <taxon>Asteraceae</taxon>
        <taxon>Asteroideae</taxon>
        <taxon>Anthemideae</taxon>
        <taxon>Anthemidinae</taxon>
        <taxon>Tanacetum</taxon>
    </lineage>
</organism>
<dbReference type="SMART" id="SM00575">
    <property type="entry name" value="ZnF_PMZ"/>
    <property type="match status" value="1"/>
</dbReference>
<dbReference type="InterPro" id="IPR008509">
    <property type="entry name" value="MOT2/MFSD5"/>
</dbReference>
<proteinExistence type="predicted"/>
<keyword evidence="6" id="KW-0472">Membrane</keyword>
<dbReference type="Proteomes" id="UP001151760">
    <property type="component" value="Unassembled WGS sequence"/>
</dbReference>
<feature type="domain" description="SWIM-type" evidence="7">
    <location>
        <begin position="572"/>
        <end position="604"/>
    </location>
</feature>
<feature type="region of interest" description="Disordered" evidence="5">
    <location>
        <begin position="166"/>
        <end position="199"/>
    </location>
</feature>
<evidence type="ECO:0000313" key="9">
    <source>
        <dbReference type="Proteomes" id="UP001151760"/>
    </source>
</evidence>
<dbReference type="InterPro" id="IPR006564">
    <property type="entry name" value="Znf_PMZ"/>
</dbReference>